<dbReference type="KEGG" id="fli:Fleli_1967"/>
<dbReference type="PANTHER" id="PTHR30563">
    <property type="entry name" value="DNA RECOMBINATION PROTEIN RMUC"/>
    <property type="match status" value="1"/>
</dbReference>
<gene>
    <name evidence="7" type="ordered locus">Fleli_1967</name>
</gene>
<evidence type="ECO:0000256" key="3">
    <source>
        <dbReference type="ARBA" id="ARBA00023054"/>
    </source>
</evidence>
<evidence type="ECO:0000256" key="1">
    <source>
        <dbReference type="ARBA" id="ARBA00003416"/>
    </source>
</evidence>
<dbReference type="PATRIC" id="fig|880071.3.peg.1953"/>
<keyword evidence="6" id="KW-0472">Membrane</keyword>
<sequence>MENVLLWLILIGIGIIIFLLIKLIQNKENTNGNKLIENLQFIERDLQKIEQQFVFNRQELAQQSKENRAESNQTFEQFRENLAQVSEKNQEQLEKTIRQIAEAFRHFKTQLDSNRQESLQTILQFEDKINKTTTSNLENIRKTLEFKVNELQTQNTQKLDEIKNVVDEKLQSTLEKRLGESFKIVSERLELVHKGLGEMQQLANGVGDLKKILNNVKTRGIFGEFQLEAILEQVLSNEQYAKNVKPNPNSNAIVEFVLKIPHAKDKTQNVLIPIDAKFPVEDYHSLMDAYDQADPQLIEEKRKQMIRRIKSSAKDIQQKYIVPPHTTDFAIMFLPFESLYAEVMRCDGLFEQVQRDYKVTITSPTTLSAILNSLQMGFRTLAIEQRSSEVWQLLGSIKNEFSNFGTALEKIQKKLGEASNTLDQANVRSRAIEKQLQKVQEIRIEE</sequence>
<dbReference type="STRING" id="880071.Fleli_1967"/>
<dbReference type="EMBL" id="CP003345">
    <property type="protein sequence ID" value="AFM04352.1"/>
    <property type="molecule type" value="Genomic_DNA"/>
</dbReference>
<keyword evidence="6" id="KW-0812">Transmembrane</keyword>
<evidence type="ECO:0000256" key="5">
    <source>
        <dbReference type="SAM" id="Coils"/>
    </source>
</evidence>
<dbReference type="Proteomes" id="UP000006054">
    <property type="component" value="Chromosome"/>
</dbReference>
<proteinExistence type="inferred from homology"/>
<reference evidence="8" key="1">
    <citation type="submission" date="2012-06" db="EMBL/GenBank/DDBJ databases">
        <title>The complete genome of Flexibacter litoralis DSM 6794.</title>
        <authorList>
            <person name="Lucas S."/>
            <person name="Copeland A."/>
            <person name="Lapidus A."/>
            <person name="Glavina del Rio T."/>
            <person name="Dalin E."/>
            <person name="Tice H."/>
            <person name="Bruce D."/>
            <person name="Goodwin L."/>
            <person name="Pitluck S."/>
            <person name="Peters L."/>
            <person name="Ovchinnikova G."/>
            <person name="Lu M."/>
            <person name="Kyrpides N."/>
            <person name="Mavromatis K."/>
            <person name="Ivanova N."/>
            <person name="Brettin T."/>
            <person name="Detter J.C."/>
            <person name="Han C."/>
            <person name="Larimer F."/>
            <person name="Land M."/>
            <person name="Hauser L."/>
            <person name="Markowitz V."/>
            <person name="Cheng J.-F."/>
            <person name="Hugenholtz P."/>
            <person name="Woyke T."/>
            <person name="Wu D."/>
            <person name="Spring S."/>
            <person name="Lang E."/>
            <person name="Kopitz M."/>
            <person name="Brambilla E."/>
            <person name="Klenk H.-P."/>
            <person name="Eisen J.A."/>
        </authorList>
    </citation>
    <scope>NUCLEOTIDE SEQUENCE [LARGE SCALE GENOMIC DNA]</scope>
    <source>
        <strain evidence="8">ATCC 23117 / DSM 6794 / NBRC 15988 / NCIMB 1366 / Sio-4</strain>
    </source>
</reference>
<evidence type="ECO:0000313" key="7">
    <source>
        <dbReference type="EMBL" id="AFM04352.1"/>
    </source>
</evidence>
<evidence type="ECO:0000256" key="4">
    <source>
        <dbReference type="ARBA" id="ARBA00023172"/>
    </source>
</evidence>
<name>I4AK67_BERLS</name>
<dbReference type="Pfam" id="PF02646">
    <property type="entry name" value="RmuC"/>
    <property type="match status" value="1"/>
</dbReference>
<evidence type="ECO:0000256" key="6">
    <source>
        <dbReference type="SAM" id="Phobius"/>
    </source>
</evidence>
<dbReference type="InterPro" id="IPR003798">
    <property type="entry name" value="DNA_recombination_RmuC"/>
</dbReference>
<protein>
    <recommendedName>
        <fullName evidence="9">DNA recombination protein RmuC</fullName>
    </recommendedName>
</protein>
<dbReference type="OrthoDB" id="370725at2"/>
<keyword evidence="8" id="KW-1185">Reference proteome</keyword>
<accession>I4AK67</accession>
<evidence type="ECO:0000256" key="2">
    <source>
        <dbReference type="ARBA" id="ARBA00009840"/>
    </source>
</evidence>
<dbReference type="GO" id="GO:0006310">
    <property type="term" value="P:DNA recombination"/>
    <property type="evidence" value="ECO:0007669"/>
    <property type="project" value="UniProtKB-KW"/>
</dbReference>
<dbReference type="RefSeq" id="WP_014797803.1">
    <property type="nucleotide sequence ID" value="NC_018018.1"/>
</dbReference>
<organism evidence="7 8">
    <name type="scientific">Bernardetia litoralis (strain ATCC 23117 / DSM 6794 / NBRC 15988 / NCIMB 1366 / Fx l1 / Sio-4)</name>
    <name type="common">Flexibacter litoralis</name>
    <dbReference type="NCBI Taxonomy" id="880071"/>
    <lineage>
        <taxon>Bacteria</taxon>
        <taxon>Pseudomonadati</taxon>
        <taxon>Bacteroidota</taxon>
        <taxon>Cytophagia</taxon>
        <taxon>Cytophagales</taxon>
        <taxon>Bernardetiaceae</taxon>
        <taxon>Bernardetia</taxon>
    </lineage>
</organism>
<feature type="coiled-coil region" evidence="5">
    <location>
        <begin position="32"/>
        <end position="103"/>
    </location>
</feature>
<dbReference type="HOGENOM" id="CLU_020365_1_1_10"/>
<dbReference type="AlphaFoldDB" id="I4AK67"/>
<dbReference type="PANTHER" id="PTHR30563:SF0">
    <property type="entry name" value="DNA RECOMBINATION PROTEIN RMUC"/>
    <property type="match status" value="1"/>
</dbReference>
<keyword evidence="4" id="KW-0233">DNA recombination</keyword>
<feature type="coiled-coil region" evidence="5">
    <location>
        <begin position="408"/>
        <end position="442"/>
    </location>
</feature>
<comment type="function">
    <text evidence="1">Involved in DNA recombination.</text>
</comment>
<evidence type="ECO:0000313" key="8">
    <source>
        <dbReference type="Proteomes" id="UP000006054"/>
    </source>
</evidence>
<feature type="coiled-coil region" evidence="5">
    <location>
        <begin position="137"/>
        <end position="168"/>
    </location>
</feature>
<feature type="transmembrane region" description="Helical" evidence="6">
    <location>
        <begin position="6"/>
        <end position="24"/>
    </location>
</feature>
<dbReference type="eggNOG" id="COG1322">
    <property type="taxonomic scope" value="Bacteria"/>
</dbReference>
<keyword evidence="6" id="KW-1133">Transmembrane helix</keyword>
<dbReference type="SUPFAM" id="SSF58113">
    <property type="entry name" value="Apolipoprotein A-I"/>
    <property type="match status" value="1"/>
</dbReference>
<keyword evidence="3 5" id="KW-0175">Coiled coil</keyword>
<evidence type="ECO:0008006" key="9">
    <source>
        <dbReference type="Google" id="ProtNLM"/>
    </source>
</evidence>
<comment type="similarity">
    <text evidence="2">Belongs to the RmuC family.</text>
</comment>